<evidence type="ECO:0000313" key="4">
    <source>
        <dbReference type="Proteomes" id="UP001521911"/>
    </source>
</evidence>
<dbReference type="HOGENOM" id="CLU_080106_0_0_11"/>
<dbReference type="RefSeq" id="WP_042530054.1">
    <property type="nucleotide sequence ID" value="NZ_CP010827.1"/>
</dbReference>
<evidence type="ECO:0008006" key="5">
    <source>
        <dbReference type="Google" id="ProtNLM"/>
    </source>
</evidence>
<dbReference type="Proteomes" id="UP001521911">
    <property type="component" value="Unassembled WGS sequence"/>
</dbReference>
<proteinExistence type="predicted"/>
<reference evidence="1 3" key="1">
    <citation type="journal article" date="2015" name="Genome Announc.">
        <title>Complete Genome Sequence and Annotation of Corynebacterium singulare DSM 44357, Isolated from a Human Semen Specimen.</title>
        <authorList>
            <person name="Merten M."/>
            <person name="Brinkrolf K."/>
            <person name="Albersmeier A."/>
            <person name="Kutter Y."/>
            <person name="Ruckert C."/>
            <person name="Tauch A."/>
        </authorList>
    </citation>
    <scope>NUCLEOTIDE SEQUENCE [LARGE SCALE GENOMIC DNA]</scope>
    <source>
        <strain evidence="1">IBS B52218</strain>
    </source>
</reference>
<dbReference type="EMBL" id="CP010827">
    <property type="protein sequence ID" value="AJI78458.1"/>
    <property type="molecule type" value="Genomic_DNA"/>
</dbReference>
<dbReference type="AlphaFoldDB" id="A0A0B6EUE7"/>
<keyword evidence="4" id="KW-1185">Reference proteome</keyword>
<dbReference type="EMBL" id="JAKRDF010000005">
    <property type="protein sequence ID" value="MCG7276040.1"/>
    <property type="molecule type" value="Genomic_DNA"/>
</dbReference>
<evidence type="ECO:0000313" key="1">
    <source>
        <dbReference type="EMBL" id="AJI78458.1"/>
    </source>
</evidence>
<organism evidence="1 3">
    <name type="scientific">Corynebacterium singulare</name>
    <dbReference type="NCBI Taxonomy" id="161899"/>
    <lineage>
        <taxon>Bacteria</taxon>
        <taxon>Bacillati</taxon>
        <taxon>Actinomycetota</taxon>
        <taxon>Actinomycetes</taxon>
        <taxon>Mycobacteriales</taxon>
        <taxon>Corynebacteriaceae</taxon>
        <taxon>Corynebacterium</taxon>
    </lineage>
</organism>
<protein>
    <recommendedName>
        <fullName evidence="5">Nucleotidyltransferase substrate binding domain</fullName>
    </recommendedName>
</protein>
<dbReference type="KEGG" id="csx:CSING_04585"/>
<evidence type="ECO:0000313" key="2">
    <source>
        <dbReference type="EMBL" id="MCG7276040.1"/>
    </source>
</evidence>
<dbReference type="Proteomes" id="UP000031890">
    <property type="component" value="Chromosome"/>
</dbReference>
<sequence length="264" mass="27539">MSLHESLTDLSELAAHCHSPAHARGLLEEAQDLIRNAAAHRADGVELAAWFARVVTDLVRSPGLCSPVRLTGPAARGDLLPSMRITWLGEDPQLEQVIADAGLNCAAVEASAATRADAGLPLGAGGEEDLYTDVLAKRPAPLKLVDGLPDRSADVAIRPTLLAPVSAIARWAAPAPRPTPDRLAIGVERELLTASEAEGLSLAWGTGVALELGRWYEGVDKHGVVLGDLPPLDRTAYGSACRTVSATVESIVARHGSVVGTTKG</sequence>
<dbReference type="OrthoDB" id="4415647at2"/>
<dbReference type="STRING" id="161899.CSING_04585"/>
<accession>A0A0B6EUE7</accession>
<reference evidence="2 4" key="2">
    <citation type="submission" date="2022-02" db="EMBL/GenBank/DDBJ databases">
        <title>Uncovering new skin microbiome diversity through culturing and metagenomics.</title>
        <authorList>
            <person name="Conlan S."/>
            <person name="Deming C."/>
            <person name="Nisc Comparative Sequencing Program N."/>
            <person name="Segre J.A."/>
        </authorList>
    </citation>
    <scope>NUCLEOTIDE SEQUENCE [LARGE SCALE GENOMIC DNA]</scope>
    <source>
        <strain evidence="2 4">ACRQV</strain>
    </source>
</reference>
<name>A0A0B6EUE7_9CORY</name>
<evidence type="ECO:0000313" key="3">
    <source>
        <dbReference type="Proteomes" id="UP000031890"/>
    </source>
</evidence>
<gene>
    <name evidence="1" type="ORF">CSING_04585</name>
    <name evidence="2" type="ORF">MHK08_06100</name>
</gene>